<feature type="domain" description="MBG" evidence="2">
    <location>
        <begin position="1160"/>
        <end position="1232"/>
    </location>
</feature>
<dbReference type="Proteomes" id="UP000649799">
    <property type="component" value="Unassembled WGS sequence"/>
</dbReference>
<keyword evidence="4" id="KW-1185">Reference proteome</keyword>
<feature type="domain" description="MBG" evidence="2">
    <location>
        <begin position="528"/>
        <end position="600"/>
    </location>
</feature>
<feature type="domain" description="MBG" evidence="2">
    <location>
        <begin position="1713"/>
        <end position="1785"/>
    </location>
</feature>
<dbReference type="RefSeq" id="WP_166150756.1">
    <property type="nucleotide sequence ID" value="NZ_JAANYN010000012.1"/>
</dbReference>
<feature type="domain" description="MBG" evidence="2">
    <location>
        <begin position="1793"/>
        <end position="1864"/>
    </location>
</feature>
<feature type="domain" description="MBG" evidence="2">
    <location>
        <begin position="291"/>
        <end position="363"/>
    </location>
</feature>
<feature type="non-terminal residue" evidence="3">
    <location>
        <position position="1"/>
    </location>
</feature>
<feature type="domain" description="MBG" evidence="2">
    <location>
        <begin position="133"/>
        <end position="205"/>
    </location>
</feature>
<feature type="domain" description="MBG" evidence="2">
    <location>
        <begin position="1476"/>
        <end position="1548"/>
    </location>
</feature>
<dbReference type="EMBL" id="JAANYN010000012">
    <property type="protein sequence ID" value="NHE59396.1"/>
    <property type="molecule type" value="Genomic_DNA"/>
</dbReference>
<feature type="domain" description="MBG" evidence="2">
    <location>
        <begin position="765"/>
        <end position="837"/>
    </location>
</feature>
<protein>
    <submittedName>
        <fullName evidence="3">Gliding motility-associated C-terminal domain-containing protein</fullName>
    </submittedName>
</protein>
<feature type="domain" description="MBG" evidence="2">
    <location>
        <begin position="1"/>
        <end position="47"/>
    </location>
</feature>
<feature type="domain" description="MBG" evidence="2">
    <location>
        <begin position="1002"/>
        <end position="1074"/>
    </location>
</feature>
<feature type="domain" description="Bacterial Ig-like" evidence="1">
    <location>
        <begin position="1888"/>
        <end position="1933"/>
    </location>
</feature>
<feature type="domain" description="MBG" evidence="2">
    <location>
        <begin position="54"/>
        <end position="126"/>
    </location>
</feature>
<feature type="domain" description="MBG" evidence="2">
    <location>
        <begin position="1081"/>
        <end position="1153"/>
    </location>
</feature>
<dbReference type="Pfam" id="PF18676">
    <property type="entry name" value="MBG_2"/>
    <property type="match status" value="24"/>
</dbReference>
<dbReference type="InterPro" id="IPR011081">
    <property type="entry name" value="Big_4"/>
</dbReference>
<sequence length="2139" mass="220669">VNGDTEVSDEPVIGTTATAGSSVGSYPVTLTGGSDANYAITLVAGELEVTQAALTITADDKSKVYGEVNPALTFTYTGLVNGDTEVSDEPGISTTATAGSNVGTYPIALTGGSDANYDITLVAGELEVTQAALTITADDKSKVYGEANPALTFTYTGLVNGDTEVSDEPVIGTTATAGSSVGSYPVTLTGGSDDNYAITLEAGELEVTQAALTITADDKSKVFGEANPALTFTYTGLVNGDTEVSEEPGISTTATASSNAGSYPVTLTGGSDDNYAITLVAGELEVTQAALTITADNKSKVYGEANPALTYTYTGLVNGDTEVSEEPAISTTATAGSNVGTYSIALTGGSDDNYAITLVAGELEVTKAALTITADDKSKVYGEANPTLTFTYTGLVNGDTEVSDEPAISTTAIAGSNVGTYPIALTGGSDANYDITLVAGELEVTQAALTITADDKSKVYGEANPALTFSYSGLVNGDTEVSTEPGINTTATASSSVGTYPVTLTGGSDDNYAITLVAGELEVTQAALTIMADDKSKVYGEENPTLTFTYTGLVNGDTEVSDEPGIATTATASSIVGSYPVTLTGGSDANYAITLLAGELEVTQAALTITADDKSKVYGEVNPTLTFTYTGLVNGDTEVSDEPVIGTTATAGSSVGSYPVTLTGGSDANYDISLVDGELEVTQAALTITADDKSKVYGEVNPALTFTYSGLVNGDTEVSDEPGINSTATASANVGTYPIALTGGADANYEITLVAGELEVTQAALTITADNKSKVYGEANPTLTFTYTGLVNGDTEVSDEPGISTTATAGSNVGTYSIALTGGSDDNYAITLVAGELEVTQAALTIRADNKSKVYGEANPTLTFTYTGLVNGDTEVSDEPGISTTATASSDVGSYPVTLTGGSDANYAITLVAGELEVTQAALTITADDKSKVYGEANPALTFTYTGLVNGDTEVSDEPVIGTTATESSNVGTYPVALTGGSDDNYAITLVAGELEVTQAALTITADDKSKVYGEVNPALTFTYTGLVNGDTEVSDEPGISTTATASSNVGSYPVTLTGGSDANYAITLVAGELEVTQAALTLTADDKSKVYGEANPALTFTYTGLVNGDTEVSDEPGISTTATASSNVGSYPVTLTGGSDDNYAITLVAGELEVTQAALTITADNKSKVFGEANPALTYTYTGLVNGDTEVGDEPAISTTATAGSNVGTYPIALTGGSDDNYAITLVAGELEVTKAALTITADDKSKVYGEANPVLTFSYTGLVNGDTEVSDEPGISTTATASSNVGSYPVTLTGGSDANYAITLVAGELEVTQAALTITADDKSKVYGEVNPALTFTYSGLVNGDTEVSDEPGINSTATASANVGTYSIALTGGSDDNYAITLVAGELEVTQAALTITADDKSKVYGEANPTLTFTYTGLVNGDTEVSDKPAISTTATAGSNVGTYPIALTGGSDANYDITLVAGELEVTQAALTITADDKSKVYGEENPALTFTYTGLVNGDTEVSDEPGISTRATAGSNVGTYPIALTGGSDDNYAITLVAGELEVTKAALTITADDKSKVYGEANPALTFSYTGLVNGDTEVSEEPVISTTATESSNVGSYPVTLTGGSDVNYDISLVAGELEITQAALTITADNKSKVYGDENPALTFTYIGLVNGDTEVSDEPAISTTATAGSNVGTYSIALTGGSDDNYAITLVAGELEVTQAALTITADDKSKVYGMENPVLTYQFEGLLNGDTEVSVLPEIVTAATLESGVGVYPISLSGAEDHNYQIKMVAGTLEVMPKTLEVKANGGLFKTFGDSDPEFTYLASGFEGTDDYEVIGGQLEREPGEAPGTYAINQGSLDAGKNYQVQFSGNQFEIIEIVVVDVLEMAPVQMGWGEAIPELPATVLVITDRDEIINLSVTWDSSVVDVLASGQYTLTGSLELGSVHENPENQQAELTLVVEPKQAPSNLVITNNEFEGEEEMVQIGELEVIDAVDDMHHLELPAGLYDNGYFEILSGQLYWNSPERAEGKTMFQVLVRVTDRDGNVMDRLLEINRIRKSVSEIEVYNSFTPNGDGINDGWGVPDLRHYSGVSIQVFERSGKRVFYTQDPDHRWDGTFEGVDLPIGTYYWTVQVKETGETRKGMLNILKK</sequence>
<feature type="domain" description="MBG" evidence="2">
    <location>
        <begin position="1239"/>
        <end position="1311"/>
    </location>
</feature>
<dbReference type="InterPro" id="IPR041286">
    <property type="entry name" value="MBG_2"/>
</dbReference>
<reference evidence="3 4" key="1">
    <citation type="submission" date="2020-03" db="EMBL/GenBank/DDBJ databases">
        <title>Cyclobacterium plantarum sp. nov., a marine bacterium isolated from a coastal-marine wetland.</title>
        <authorList>
            <person name="Sanchez-Porro C."/>
            <person name="Ventosa A."/>
            <person name="Amoozegar M."/>
        </authorList>
    </citation>
    <scope>NUCLEOTIDE SEQUENCE [LARGE SCALE GENOMIC DNA]</scope>
    <source>
        <strain evidence="3 4">GBPx2</strain>
    </source>
</reference>
<evidence type="ECO:0000313" key="3">
    <source>
        <dbReference type="EMBL" id="NHE59396.1"/>
    </source>
</evidence>
<feature type="domain" description="MBG" evidence="2">
    <location>
        <begin position="607"/>
        <end position="679"/>
    </location>
</feature>
<feature type="domain" description="MBG" evidence="2">
    <location>
        <begin position="370"/>
        <end position="442"/>
    </location>
</feature>
<feature type="domain" description="MBG" evidence="2">
    <location>
        <begin position="1634"/>
        <end position="1706"/>
    </location>
</feature>
<feature type="domain" description="MBG" evidence="2">
    <location>
        <begin position="923"/>
        <end position="995"/>
    </location>
</feature>
<feature type="domain" description="MBG" evidence="2">
    <location>
        <begin position="844"/>
        <end position="916"/>
    </location>
</feature>
<evidence type="ECO:0000259" key="2">
    <source>
        <dbReference type="Pfam" id="PF18676"/>
    </source>
</evidence>
<feature type="domain" description="MBG" evidence="2">
    <location>
        <begin position="449"/>
        <end position="521"/>
    </location>
</feature>
<dbReference type="Pfam" id="PF07532">
    <property type="entry name" value="Big_4"/>
    <property type="match status" value="1"/>
</dbReference>
<accession>A0ABX0HG81</accession>
<dbReference type="InterPro" id="IPR026341">
    <property type="entry name" value="T9SS_type_B"/>
</dbReference>
<organism evidence="3 4">
    <name type="scientific">Cyclobacterium plantarum</name>
    <dbReference type="NCBI Taxonomy" id="2716263"/>
    <lineage>
        <taxon>Bacteria</taxon>
        <taxon>Pseudomonadati</taxon>
        <taxon>Bacteroidota</taxon>
        <taxon>Cytophagia</taxon>
        <taxon>Cytophagales</taxon>
        <taxon>Cyclobacteriaceae</taxon>
        <taxon>Cyclobacterium</taxon>
    </lineage>
</organism>
<feature type="domain" description="MBG" evidence="2">
    <location>
        <begin position="212"/>
        <end position="284"/>
    </location>
</feature>
<feature type="domain" description="MBG" evidence="2">
    <location>
        <begin position="1397"/>
        <end position="1469"/>
    </location>
</feature>
<dbReference type="Pfam" id="PF13585">
    <property type="entry name" value="CHU_C"/>
    <property type="match status" value="1"/>
</dbReference>
<proteinExistence type="predicted"/>
<gene>
    <name evidence="3" type="ORF">G9Q97_21500</name>
</gene>
<feature type="domain" description="MBG" evidence="2">
    <location>
        <begin position="1318"/>
        <end position="1390"/>
    </location>
</feature>
<feature type="domain" description="MBG" evidence="2">
    <location>
        <begin position="1555"/>
        <end position="1627"/>
    </location>
</feature>
<comment type="caution">
    <text evidence="3">The sequence shown here is derived from an EMBL/GenBank/DDBJ whole genome shotgun (WGS) entry which is preliminary data.</text>
</comment>
<dbReference type="NCBIfam" id="TIGR04131">
    <property type="entry name" value="Bac_Flav_CTERM"/>
    <property type="match status" value="1"/>
</dbReference>
<evidence type="ECO:0000313" key="4">
    <source>
        <dbReference type="Proteomes" id="UP000649799"/>
    </source>
</evidence>
<evidence type="ECO:0000259" key="1">
    <source>
        <dbReference type="Pfam" id="PF07532"/>
    </source>
</evidence>
<dbReference type="Gene3D" id="3.30.160.710">
    <property type="match status" value="22"/>
</dbReference>
<feature type="domain" description="MBG" evidence="2">
    <location>
        <begin position="686"/>
        <end position="758"/>
    </location>
</feature>
<name>A0ABX0HG81_9BACT</name>